<reference evidence="1 2" key="1">
    <citation type="submission" date="2019-03" db="EMBL/GenBank/DDBJ databases">
        <title>Genomic Encyclopedia of Type Strains, Phase IV (KMG-IV): sequencing the most valuable type-strain genomes for metagenomic binning, comparative biology and taxonomic classification.</title>
        <authorList>
            <person name="Goeker M."/>
        </authorList>
    </citation>
    <scope>NUCLEOTIDE SEQUENCE [LARGE SCALE GENOMIC DNA]</scope>
    <source>
        <strain evidence="1 2">DSM 2781</strain>
    </source>
</reference>
<accession>A0A4R2NZT1</accession>
<evidence type="ECO:0000313" key="2">
    <source>
        <dbReference type="Proteomes" id="UP000295733"/>
    </source>
</evidence>
<dbReference type="Proteomes" id="UP000295733">
    <property type="component" value="Unassembled WGS sequence"/>
</dbReference>
<sequence>MPLNLIEDPWIPVLCADGTRRVIAPWQMAGPGILRPDWPRPDLNIACYEFLIGLVFLADPPANNGAWQRRVAPDPQRLKDRLAPFAPAFNLLGEGPLFLQDQEPLPGQPGPVDMLFIDSAGVSTAKNNADLMVHRHRYGRLDLPLAAMALYAFQAHAPSGGAGNRTSMRGGGPLVTLVDPGDGLWALVWANVPCGTPGTMNDLPWMRPTNVSEEGQQTLPPEGRVFGAEAFFGMPRRLRLAGDDAGVTGIVQKPWGTNYAKWKHPLSPHYRTKAGEEWLPRHPRPDRFGYRNWLGVVAQEVGGETSERALSLRDWGQRGGDASVMVAGWAMDNMKPRDFTLSVQPLLNLPVEAEDRLVGMILAAEAAGVALRGALEPVLAGGEAREAEREAFFAATEDRFLHRVQELKAGHDPRPAWLADLRAQALGQFDALAVPGLDRRETDRIAQIVKARNGLAAVFAGYGKYGREIFTQLGMELPARKKGKAA</sequence>
<dbReference type="RefSeq" id="WP_165918908.1">
    <property type="nucleotide sequence ID" value="NZ_NRRP01000001.1"/>
</dbReference>
<name>A0A4R2NZT1_RHOAD</name>
<evidence type="ECO:0000313" key="1">
    <source>
        <dbReference type="EMBL" id="TCP27288.1"/>
    </source>
</evidence>
<keyword evidence="2" id="KW-1185">Reference proteome</keyword>
<dbReference type="NCBIfam" id="TIGR02547">
    <property type="entry name" value="casA_cse1"/>
    <property type="match status" value="1"/>
</dbReference>
<dbReference type="CDD" id="cd09729">
    <property type="entry name" value="Cse1_I-E"/>
    <property type="match status" value="1"/>
</dbReference>
<protein>
    <submittedName>
        <fullName evidence="1">CRISPR system Cascade subunit CasA</fullName>
    </submittedName>
</protein>
<proteinExistence type="predicted"/>
<dbReference type="AlphaFoldDB" id="A0A4R2NZT1"/>
<dbReference type="EMBL" id="SLXL01000001">
    <property type="protein sequence ID" value="TCP27288.1"/>
    <property type="molecule type" value="Genomic_DNA"/>
</dbReference>
<dbReference type="InterPro" id="IPR013381">
    <property type="entry name" value="CRISPR-assoc_prot_Cse1"/>
</dbReference>
<gene>
    <name evidence="1" type="ORF">EV656_101191</name>
</gene>
<organism evidence="1 2">
    <name type="scientific">Rhodovulum adriaticum</name>
    <name type="common">Rhodopseudomonas adriatica</name>
    <dbReference type="NCBI Taxonomy" id="35804"/>
    <lineage>
        <taxon>Bacteria</taxon>
        <taxon>Pseudomonadati</taxon>
        <taxon>Pseudomonadota</taxon>
        <taxon>Alphaproteobacteria</taxon>
        <taxon>Rhodobacterales</taxon>
        <taxon>Paracoccaceae</taxon>
        <taxon>Rhodovulum</taxon>
    </lineage>
</organism>
<comment type="caution">
    <text evidence="1">The sequence shown here is derived from an EMBL/GenBank/DDBJ whole genome shotgun (WGS) entry which is preliminary data.</text>
</comment>
<dbReference type="Pfam" id="PF09481">
    <property type="entry name" value="CRISPR_Cse1"/>
    <property type="match status" value="1"/>
</dbReference>